<proteinExistence type="predicted"/>
<accession>A0A644X3Y7</accession>
<dbReference type="PANTHER" id="PTHR30595:SF6">
    <property type="entry name" value="SCHLAFEN ALBA-2 DOMAIN-CONTAINING PROTEIN"/>
    <property type="match status" value="1"/>
</dbReference>
<feature type="domain" description="Schlafen AlbA-2" evidence="1">
    <location>
        <begin position="14"/>
        <end position="135"/>
    </location>
</feature>
<protein>
    <recommendedName>
        <fullName evidence="1">Schlafen AlbA-2 domain-containing protein</fullName>
    </recommendedName>
</protein>
<dbReference type="Gene3D" id="3.30.565.60">
    <property type="match status" value="1"/>
</dbReference>
<dbReference type="PANTHER" id="PTHR30595">
    <property type="entry name" value="GLPR-RELATED TRANSCRIPTIONAL REPRESSOR"/>
    <property type="match status" value="1"/>
</dbReference>
<dbReference type="EMBL" id="VSSQ01001737">
    <property type="protein sequence ID" value="MPM10749.1"/>
    <property type="molecule type" value="Genomic_DNA"/>
</dbReference>
<dbReference type="InterPro" id="IPR038461">
    <property type="entry name" value="Schlafen_AlbA_2_dom_sf"/>
</dbReference>
<dbReference type="Pfam" id="PF04326">
    <property type="entry name" value="SLFN_AlbA_2"/>
    <property type="match status" value="1"/>
</dbReference>
<name>A0A644X3Y7_9ZZZZ</name>
<dbReference type="InterPro" id="IPR007421">
    <property type="entry name" value="Schlafen_AlbA_2_dom"/>
</dbReference>
<organism evidence="2">
    <name type="scientific">bioreactor metagenome</name>
    <dbReference type="NCBI Taxonomy" id="1076179"/>
    <lineage>
        <taxon>unclassified sequences</taxon>
        <taxon>metagenomes</taxon>
        <taxon>ecological metagenomes</taxon>
    </lineage>
</organism>
<dbReference type="InterPro" id="IPR038475">
    <property type="entry name" value="RecG_C_sf"/>
</dbReference>
<reference evidence="2" key="1">
    <citation type="submission" date="2019-08" db="EMBL/GenBank/DDBJ databases">
        <authorList>
            <person name="Kucharzyk K."/>
            <person name="Murdoch R.W."/>
            <person name="Higgins S."/>
            <person name="Loffler F."/>
        </authorList>
    </citation>
    <scope>NUCLEOTIDE SEQUENCE</scope>
</reference>
<gene>
    <name evidence="2" type="ORF">SDC9_57083</name>
</gene>
<dbReference type="Gene3D" id="3.30.950.30">
    <property type="entry name" value="Schlafen, AAA domain"/>
    <property type="match status" value="1"/>
</dbReference>
<sequence length="383" mass="43788">MDSKRLLSLIKKDEGVKLDFKLRLSLQYESNKKELAKDISAIANSRGGRGYIIIGVEDKSKKIVGLKDDEIIKEEQVQQIVSSRCEPPIPISVDTINIENKSICVITIYSGEQKPYQIRESGAFYIRRGSTTDTMRKQELIEAFEENLDFFMETSTIVKSDISFLDEILLKQYFYNKGIELNNENKKFLLESSRIAYREKESENMNCTLGGLLVFSNYNSLWIPQNMIKIINRINKSEDEVTVIQGSILNMIDKSEKVLFNILPKEYPTSAIIEGIKNAVLYREYSSINKIIEVNIGYKSISITSPGALIERLDNGVGSSKRNMWIYEKLITLDNNKRFLNNGRGFLRMKEAFYGVGKVKLVNSIKDDNFKVILPGVNTYKKA</sequence>
<evidence type="ECO:0000313" key="2">
    <source>
        <dbReference type="EMBL" id="MPM10749.1"/>
    </source>
</evidence>
<comment type="caution">
    <text evidence="2">The sequence shown here is derived from an EMBL/GenBank/DDBJ whole genome shotgun (WGS) entry which is preliminary data.</text>
</comment>
<dbReference type="AlphaFoldDB" id="A0A644X3Y7"/>
<evidence type="ECO:0000259" key="1">
    <source>
        <dbReference type="Pfam" id="PF04326"/>
    </source>
</evidence>